<gene>
    <name evidence="3" type="ORF">C2E21_5050</name>
</gene>
<dbReference type="Pfam" id="PF13460">
    <property type="entry name" value="NAD_binding_10"/>
    <property type="match status" value="1"/>
</dbReference>
<name>A0A2P6TPM0_CHLSO</name>
<feature type="domain" description="NAD(P)-binding" evidence="2">
    <location>
        <begin position="419"/>
        <end position="517"/>
    </location>
</feature>
<evidence type="ECO:0000259" key="2">
    <source>
        <dbReference type="Pfam" id="PF13460"/>
    </source>
</evidence>
<dbReference type="Gene3D" id="3.40.50.720">
    <property type="entry name" value="NAD(P)-binding Rossmann-like Domain"/>
    <property type="match status" value="2"/>
</dbReference>
<dbReference type="Proteomes" id="UP000239899">
    <property type="component" value="Unassembled WGS sequence"/>
</dbReference>
<dbReference type="Gene3D" id="2.60.120.430">
    <property type="entry name" value="Galactose-binding lectin"/>
    <property type="match status" value="1"/>
</dbReference>
<dbReference type="InterPro" id="IPR013857">
    <property type="entry name" value="NADH-UbQ_OxRdtase-assoc_prot30"/>
</dbReference>
<organism evidence="3 4">
    <name type="scientific">Chlorella sorokiniana</name>
    <name type="common">Freshwater green alga</name>
    <dbReference type="NCBI Taxonomy" id="3076"/>
    <lineage>
        <taxon>Eukaryota</taxon>
        <taxon>Viridiplantae</taxon>
        <taxon>Chlorophyta</taxon>
        <taxon>core chlorophytes</taxon>
        <taxon>Trebouxiophyceae</taxon>
        <taxon>Chlorellales</taxon>
        <taxon>Chlorellaceae</taxon>
        <taxon>Chlorella clade</taxon>
        <taxon>Chlorella</taxon>
    </lineage>
</organism>
<dbReference type="EMBL" id="LHPG02000009">
    <property type="protein sequence ID" value="PRW55975.1"/>
    <property type="molecule type" value="Genomic_DNA"/>
</dbReference>
<proteinExistence type="predicted"/>
<dbReference type="SUPFAM" id="SSF49785">
    <property type="entry name" value="Galactose-binding domain-like"/>
    <property type="match status" value="1"/>
</dbReference>
<evidence type="ECO:0000259" key="1">
    <source>
        <dbReference type="Pfam" id="PF08547"/>
    </source>
</evidence>
<dbReference type="PANTHER" id="PTHR15020">
    <property type="entry name" value="FLAVIN REDUCTASE-RELATED"/>
    <property type="match status" value="1"/>
</dbReference>
<dbReference type="OrthoDB" id="426386at2759"/>
<evidence type="ECO:0000313" key="3">
    <source>
        <dbReference type="EMBL" id="PRW55975.1"/>
    </source>
</evidence>
<dbReference type="STRING" id="3076.A0A2P6TPM0"/>
<dbReference type="InterPro" id="IPR016040">
    <property type="entry name" value="NAD(P)-bd_dom"/>
</dbReference>
<dbReference type="InterPro" id="IPR036291">
    <property type="entry name" value="NAD(P)-bd_dom_sf"/>
</dbReference>
<sequence length="713" mass="75218">MLASSALLRAQPVAGRPTRRPALRRAALVTKSSLLTELAVQGAISFDNAPPEALLAGGAAVLLALAGIGYAATQQQGGAQAAPAKAPEPELPREDAVLVFGATGRMGRTVVNSLLEQGRTVVAAVRSADRARDVLGKAGPTTGTVALGAGARKMDAAGGGILFIESGVDITNPETLTPELFKGVTQVVTAVGAVFGKTAEGTMGYLDDMTPERVDAGGVANVAAAAAKHLKRQQRTVEDVLPMRTAADIEKWQRLDDVIMGGQSSSGLAAAEDGSGAVWTGDLIVEGGGFCGARTLAAEYDLSAFDGISLRIKGDGQTFKLNIKTDAQFEVPEDTYQATFETEPEGWTNVFIPWHEFVLVKRARSVPGAPALDPARIRQFGLVLSRFEFNGFANPAYRPGPFELRIEGGIRAYRDPRPQLIMVSSAGVERNAKIGLDEEARKKDIPIVQLNPGAVLNHKYSGENAVRAAGLPYCVLRPTGLTNESEPGEFLLEASQGDRITGRISREELASLAVAALGLPSAAQKTMELRRQEATDAADKAMTDLDNLRLFLGLVQDKHRQRVGLEPFPAPAPVPPPVTDERKKEILADVRVIKSVQAGRGGRVRDEKESAQAKSITVTSDGREKVAAVAEQAASSNGTVGHDNVAEARAWIAAWRAKQGGSGAAAAAAAGEGAADEAAEDVPANVTQAREWIRSWRAAQLEKRLPADVSKQQ</sequence>
<protein>
    <submittedName>
        <fullName evidence="3">Nadh:ubiquinone oxidoreductase complex i intermediate-associated 30</fullName>
    </submittedName>
</protein>
<keyword evidence="4" id="KW-1185">Reference proteome</keyword>
<reference evidence="3 4" key="1">
    <citation type="journal article" date="2018" name="Plant J.">
        <title>Genome sequences of Chlorella sorokiniana UTEX 1602 and Micractinium conductrix SAG 241.80: implications to maltose excretion by a green alga.</title>
        <authorList>
            <person name="Arriola M.B."/>
            <person name="Velmurugan N."/>
            <person name="Zhang Y."/>
            <person name="Plunkett M.H."/>
            <person name="Hondzo H."/>
            <person name="Barney B.M."/>
        </authorList>
    </citation>
    <scope>NUCLEOTIDE SEQUENCE [LARGE SCALE GENOMIC DNA]</scope>
    <source>
        <strain evidence="4">UTEX 1602</strain>
    </source>
</reference>
<dbReference type="PANTHER" id="PTHR15020:SF11">
    <property type="entry name" value="OS06G0360300 PROTEIN"/>
    <property type="match status" value="1"/>
</dbReference>
<feature type="domain" description="NADH:ubiquinone oxidoreductase intermediate-associated protein 30" evidence="1">
    <location>
        <begin position="245"/>
        <end position="406"/>
    </location>
</feature>
<dbReference type="SUPFAM" id="SSF51735">
    <property type="entry name" value="NAD(P)-binding Rossmann-fold domains"/>
    <property type="match status" value="1"/>
</dbReference>
<dbReference type="InterPro" id="IPR008979">
    <property type="entry name" value="Galactose-bd-like_sf"/>
</dbReference>
<evidence type="ECO:0000313" key="4">
    <source>
        <dbReference type="Proteomes" id="UP000239899"/>
    </source>
</evidence>
<dbReference type="AlphaFoldDB" id="A0A2P6TPM0"/>
<comment type="caution">
    <text evidence="3">The sequence shown here is derived from an EMBL/GenBank/DDBJ whole genome shotgun (WGS) entry which is preliminary data.</text>
</comment>
<accession>A0A2P6TPM0</accession>
<dbReference type="Pfam" id="PF08547">
    <property type="entry name" value="CIA30"/>
    <property type="match status" value="1"/>
</dbReference>